<dbReference type="AlphaFoldDB" id="A0A0N4ZH49"/>
<evidence type="ECO:0000313" key="1">
    <source>
        <dbReference type="Proteomes" id="UP000038045"/>
    </source>
</evidence>
<sequence length="153" mass="17702">MNEVKSISDLEKEVLLSSIEIFDHTRILKEENNRFKQNFIETNKAEEFNALIKLNHKILEALDTDILSLCERSNIKTVTSEIDKLKEKISHLTKKQFSQEELNLFDMKTLKPSSIAIIADEKLLDLQESEKSVKANEESLFSTTICEEINEEN</sequence>
<dbReference type="Proteomes" id="UP000038045">
    <property type="component" value="Unplaced"/>
</dbReference>
<name>A0A0N4ZH49_PARTI</name>
<dbReference type="WBParaSite" id="PTRK_0000721300.1">
    <property type="protein sequence ID" value="PTRK_0000721300.1"/>
    <property type="gene ID" value="PTRK_0000721300"/>
</dbReference>
<keyword evidence="1" id="KW-1185">Reference proteome</keyword>
<evidence type="ECO:0000313" key="2">
    <source>
        <dbReference type="WBParaSite" id="PTRK_0000721300.1"/>
    </source>
</evidence>
<accession>A0A0N4ZH49</accession>
<dbReference type="STRING" id="131310.A0A0N4ZH49"/>
<organism evidence="1 2">
    <name type="scientific">Parastrongyloides trichosuri</name>
    <name type="common">Possum-specific nematode worm</name>
    <dbReference type="NCBI Taxonomy" id="131310"/>
    <lineage>
        <taxon>Eukaryota</taxon>
        <taxon>Metazoa</taxon>
        <taxon>Ecdysozoa</taxon>
        <taxon>Nematoda</taxon>
        <taxon>Chromadorea</taxon>
        <taxon>Rhabditida</taxon>
        <taxon>Tylenchina</taxon>
        <taxon>Panagrolaimomorpha</taxon>
        <taxon>Strongyloidoidea</taxon>
        <taxon>Strongyloididae</taxon>
        <taxon>Parastrongyloides</taxon>
    </lineage>
</organism>
<reference evidence="2" key="1">
    <citation type="submission" date="2017-02" db="UniProtKB">
        <authorList>
            <consortium name="WormBaseParasite"/>
        </authorList>
    </citation>
    <scope>IDENTIFICATION</scope>
</reference>
<proteinExistence type="predicted"/>
<protein>
    <submittedName>
        <fullName evidence="2">Uncharacterized protein</fullName>
    </submittedName>
</protein>